<dbReference type="PRINTS" id="PR00112">
    <property type="entry name" value="ACYLPHPHTASE"/>
</dbReference>
<proteinExistence type="inferred from homology"/>
<dbReference type="InterPro" id="IPR001792">
    <property type="entry name" value="Acylphosphatase-like_dom"/>
</dbReference>
<dbReference type="Gene3D" id="3.30.70.100">
    <property type="match status" value="1"/>
</dbReference>
<dbReference type="SUPFAM" id="SSF54975">
    <property type="entry name" value="Acylphosphatase/BLUF domain-like"/>
    <property type="match status" value="1"/>
</dbReference>
<evidence type="ECO:0000313" key="5">
    <source>
        <dbReference type="Proteomes" id="UP001154078"/>
    </source>
</evidence>
<dbReference type="PANTHER" id="PTHR10029:SF10">
    <property type="entry name" value="GEO08407P1"/>
    <property type="match status" value="1"/>
</dbReference>
<feature type="domain" description="Acylphosphatase-like" evidence="3">
    <location>
        <begin position="9"/>
        <end position="108"/>
    </location>
</feature>
<dbReference type="AlphaFoldDB" id="A0A9P0B174"/>
<dbReference type="OrthoDB" id="7961613at2759"/>
<keyword evidence="5" id="KW-1185">Reference proteome</keyword>
<evidence type="ECO:0000259" key="3">
    <source>
        <dbReference type="PROSITE" id="PS51160"/>
    </source>
</evidence>
<reference evidence="4" key="1">
    <citation type="submission" date="2021-12" db="EMBL/GenBank/DDBJ databases">
        <authorList>
            <person name="King R."/>
        </authorList>
    </citation>
    <scope>NUCLEOTIDE SEQUENCE</scope>
</reference>
<sequence>MSIIEPLVSVEFEVFGKVQGVNFTKYCKELCDELECSGWIKNTKQGTIQGKIQGSRSKVEQIVNCMLTDFPNKYIHLGVPYHSMFSRVLQQRMDTGSVIVRRVFWKTPIQEEVKNNKHNYHFI</sequence>
<dbReference type="Proteomes" id="UP001154078">
    <property type="component" value="Chromosome 4"/>
</dbReference>
<comment type="caution">
    <text evidence="1">Lacks conserved residue(s) required for the propagation of feature annotation.</text>
</comment>
<organism evidence="4 5">
    <name type="scientific">Brassicogethes aeneus</name>
    <name type="common">Rape pollen beetle</name>
    <name type="synonym">Meligethes aeneus</name>
    <dbReference type="NCBI Taxonomy" id="1431903"/>
    <lineage>
        <taxon>Eukaryota</taxon>
        <taxon>Metazoa</taxon>
        <taxon>Ecdysozoa</taxon>
        <taxon>Arthropoda</taxon>
        <taxon>Hexapoda</taxon>
        <taxon>Insecta</taxon>
        <taxon>Pterygota</taxon>
        <taxon>Neoptera</taxon>
        <taxon>Endopterygota</taxon>
        <taxon>Coleoptera</taxon>
        <taxon>Polyphaga</taxon>
        <taxon>Cucujiformia</taxon>
        <taxon>Nitidulidae</taxon>
        <taxon>Meligethinae</taxon>
        <taxon>Brassicogethes</taxon>
    </lineage>
</organism>
<dbReference type="InterPro" id="IPR020456">
    <property type="entry name" value="Acylphosphatase"/>
</dbReference>
<evidence type="ECO:0000313" key="4">
    <source>
        <dbReference type="EMBL" id="CAH0555148.1"/>
    </source>
</evidence>
<comment type="similarity">
    <text evidence="2">Belongs to the acylphosphatase family.</text>
</comment>
<dbReference type="Pfam" id="PF00708">
    <property type="entry name" value="Acylphosphatase"/>
    <property type="match status" value="1"/>
</dbReference>
<protein>
    <recommendedName>
        <fullName evidence="3">Acylphosphatase-like domain-containing protein</fullName>
    </recommendedName>
</protein>
<evidence type="ECO:0000256" key="1">
    <source>
        <dbReference type="PROSITE-ProRule" id="PRU00520"/>
    </source>
</evidence>
<evidence type="ECO:0000256" key="2">
    <source>
        <dbReference type="RuleBase" id="RU004168"/>
    </source>
</evidence>
<dbReference type="GO" id="GO:0003998">
    <property type="term" value="F:acylphosphatase activity"/>
    <property type="evidence" value="ECO:0007669"/>
    <property type="project" value="InterPro"/>
</dbReference>
<dbReference type="InterPro" id="IPR036046">
    <property type="entry name" value="Acylphosphatase-like_dom_sf"/>
</dbReference>
<dbReference type="EMBL" id="OV121135">
    <property type="protein sequence ID" value="CAH0555148.1"/>
    <property type="molecule type" value="Genomic_DNA"/>
</dbReference>
<gene>
    <name evidence="4" type="ORF">MELIAE_LOCUS6583</name>
</gene>
<name>A0A9P0B174_BRAAE</name>
<dbReference type="PROSITE" id="PS51160">
    <property type="entry name" value="ACYLPHOSPHATASE_3"/>
    <property type="match status" value="1"/>
</dbReference>
<accession>A0A9P0B174</accession>
<dbReference type="PANTHER" id="PTHR10029">
    <property type="entry name" value="ACYLPHOSPHATASE"/>
    <property type="match status" value="1"/>
</dbReference>